<dbReference type="PANTHER" id="PTHR22012">
    <property type="entry name" value="FIBROUS SHEATH INTERACTING PROTEIN 1"/>
    <property type="match status" value="1"/>
</dbReference>
<evidence type="ECO:0000256" key="4">
    <source>
        <dbReference type="SAM" id="MobiDB-lite"/>
    </source>
</evidence>
<evidence type="ECO:0000313" key="6">
    <source>
        <dbReference type="Proteomes" id="UP000198323"/>
    </source>
</evidence>
<evidence type="ECO:0000256" key="1">
    <source>
        <dbReference type="ARBA" id="ARBA00010495"/>
    </source>
</evidence>
<dbReference type="STRING" id="9009.A0A226NDR9"/>
<dbReference type="PANTHER" id="PTHR22012:SF2">
    <property type="entry name" value="FIBROUS SHEATH-INTERACTING PROTEIN 1"/>
    <property type="match status" value="1"/>
</dbReference>
<feature type="non-terminal residue" evidence="5">
    <location>
        <position position="1"/>
    </location>
</feature>
<proteinExistence type="inferred from homology"/>
<protein>
    <recommendedName>
        <fullName evidence="2">Fibrous sheath-interacting protein 1</fullName>
    </recommendedName>
</protein>
<name>A0A226NDR9_CALSU</name>
<feature type="region of interest" description="Disordered" evidence="4">
    <location>
        <begin position="1"/>
        <end position="97"/>
    </location>
</feature>
<evidence type="ECO:0000256" key="3">
    <source>
        <dbReference type="ARBA" id="ARBA00023054"/>
    </source>
</evidence>
<dbReference type="EMBL" id="MCFN01000085">
    <property type="protein sequence ID" value="OXB65694.1"/>
    <property type="molecule type" value="Genomic_DNA"/>
</dbReference>
<evidence type="ECO:0000256" key="2">
    <source>
        <dbReference type="ARBA" id="ARBA00019480"/>
    </source>
</evidence>
<organism evidence="5 6">
    <name type="scientific">Callipepla squamata</name>
    <name type="common">Scaled quail</name>
    <dbReference type="NCBI Taxonomy" id="9009"/>
    <lineage>
        <taxon>Eukaryota</taxon>
        <taxon>Metazoa</taxon>
        <taxon>Chordata</taxon>
        <taxon>Craniata</taxon>
        <taxon>Vertebrata</taxon>
        <taxon>Euteleostomi</taxon>
        <taxon>Archelosauria</taxon>
        <taxon>Archosauria</taxon>
        <taxon>Dinosauria</taxon>
        <taxon>Saurischia</taxon>
        <taxon>Theropoda</taxon>
        <taxon>Coelurosauria</taxon>
        <taxon>Aves</taxon>
        <taxon>Neognathae</taxon>
        <taxon>Galloanserae</taxon>
        <taxon>Galliformes</taxon>
        <taxon>Odontophoridae</taxon>
        <taxon>Callipepla</taxon>
    </lineage>
</organism>
<reference evidence="5 6" key="1">
    <citation type="submission" date="2016-07" db="EMBL/GenBank/DDBJ databases">
        <title>Disparate Historic Effective Population Sizes Predicted by Modern Levels of Genome Diversity for the Scaled Quail (Callipepla squamata) and the Northern Bobwhite (Colinus virginianus): Inferences from First and Second Generation Draft Genome Assemblies for Sympatric New World Quail.</title>
        <authorList>
            <person name="Oldeschulte D.L."/>
            <person name="Halley Y.A."/>
            <person name="Bhattarai E.K."/>
            <person name="Brashear W.A."/>
            <person name="Hill J."/>
            <person name="Metz R.P."/>
            <person name="Johnson C.D."/>
            <person name="Rollins D."/>
            <person name="Peterson M.J."/>
            <person name="Bickhart D.M."/>
            <person name="Decker J.E."/>
            <person name="Seabury C.M."/>
        </authorList>
    </citation>
    <scope>NUCLEOTIDE SEQUENCE [LARGE SCALE GENOMIC DNA]</scope>
    <source>
        <strain evidence="5 6">Texas</strain>
        <tissue evidence="5">Leg muscle</tissue>
    </source>
</reference>
<dbReference type="PRINTS" id="PR02075">
    <property type="entry name" value="FIBSHEATHIP1"/>
</dbReference>
<dbReference type="Pfam" id="PF15554">
    <property type="entry name" value="FSIP1"/>
    <property type="match status" value="1"/>
</dbReference>
<keyword evidence="6" id="KW-1185">Reference proteome</keyword>
<comment type="similarity">
    <text evidence="1">Belongs to the FSIP1 family.</text>
</comment>
<dbReference type="OrthoDB" id="9946895at2759"/>
<keyword evidence="3" id="KW-0175">Coiled coil</keyword>
<sequence>VDSPVSLGVSQQRSLDDCSPEENKGDGGGNSGTKEVESMTFLQKRVLNPRCVSNSDSGDDSAETQTSEVCEPSQEKISNTKEANSSMLLGSEEAEGDPQIRAAIRKMNKLDTILAKRHVKEKAVKKQGKEMRAKLWEELKSISTMGIHEEIENTKLFLSLISWQDTADPSHVKEDETRALIFHTQINPEDYAFHKTHHNKDNPSEIETNKFLNQAEKPAQNRSKNSQHFIKKNVEVSFKWTINNILLNVNEKVAYIHL</sequence>
<feature type="compositionally biased region" description="Polar residues" evidence="4">
    <location>
        <begin position="75"/>
        <end position="88"/>
    </location>
</feature>
<gene>
    <name evidence="5" type="ORF">ASZ78_015445</name>
</gene>
<dbReference type="Proteomes" id="UP000198323">
    <property type="component" value="Unassembled WGS sequence"/>
</dbReference>
<evidence type="ECO:0000313" key="5">
    <source>
        <dbReference type="EMBL" id="OXB65694.1"/>
    </source>
</evidence>
<comment type="caution">
    <text evidence="5">The sequence shown here is derived from an EMBL/GenBank/DDBJ whole genome shotgun (WGS) entry which is preliminary data.</text>
</comment>
<dbReference type="InterPro" id="IPR026246">
    <property type="entry name" value="Fsip1"/>
</dbReference>
<accession>A0A226NDR9</accession>
<dbReference type="AlphaFoldDB" id="A0A226NDR9"/>